<dbReference type="SUPFAM" id="SSF46689">
    <property type="entry name" value="Homeodomain-like"/>
    <property type="match status" value="1"/>
</dbReference>
<name>I4C3T2_DESTA</name>
<dbReference type="KEGG" id="dti:Desti_1511"/>
<dbReference type="AlphaFoldDB" id="I4C3T2"/>
<keyword evidence="2 4" id="KW-0238">DNA-binding</keyword>
<reference evidence="7" key="1">
    <citation type="submission" date="2012-06" db="EMBL/GenBank/DDBJ databases">
        <title>Complete sequence of chromosome of Desulfomonile tiedjei DSM 6799.</title>
        <authorList>
            <person name="Lucas S."/>
            <person name="Copeland A."/>
            <person name="Lapidus A."/>
            <person name="Glavina del Rio T."/>
            <person name="Dalin E."/>
            <person name="Tice H."/>
            <person name="Bruce D."/>
            <person name="Goodwin L."/>
            <person name="Pitluck S."/>
            <person name="Peters L."/>
            <person name="Ovchinnikova G."/>
            <person name="Zeytun A."/>
            <person name="Lu M."/>
            <person name="Kyrpides N."/>
            <person name="Mavromatis K."/>
            <person name="Ivanova N."/>
            <person name="Brettin T."/>
            <person name="Detter J.C."/>
            <person name="Han C."/>
            <person name="Larimer F."/>
            <person name="Land M."/>
            <person name="Hauser L."/>
            <person name="Markowitz V."/>
            <person name="Cheng J.-F."/>
            <person name="Hugenholtz P."/>
            <person name="Woyke T."/>
            <person name="Wu D."/>
            <person name="Spring S."/>
            <person name="Schroeder M."/>
            <person name="Brambilla E."/>
            <person name="Klenk H.-P."/>
            <person name="Eisen J.A."/>
        </authorList>
    </citation>
    <scope>NUCLEOTIDE SEQUENCE [LARGE SCALE GENOMIC DNA]</scope>
    <source>
        <strain evidence="7">ATCC 49306 / DSM 6799 / DCB-1</strain>
    </source>
</reference>
<dbReference type="SUPFAM" id="SSF48498">
    <property type="entry name" value="Tetracyclin repressor-like, C-terminal domain"/>
    <property type="match status" value="1"/>
</dbReference>
<dbReference type="PROSITE" id="PS01081">
    <property type="entry name" value="HTH_TETR_1"/>
    <property type="match status" value="1"/>
</dbReference>
<dbReference type="Gene3D" id="1.10.10.60">
    <property type="entry name" value="Homeodomain-like"/>
    <property type="match status" value="1"/>
</dbReference>
<dbReference type="RefSeq" id="WP_014809371.1">
    <property type="nucleotide sequence ID" value="NC_018025.1"/>
</dbReference>
<evidence type="ECO:0000256" key="3">
    <source>
        <dbReference type="ARBA" id="ARBA00023163"/>
    </source>
</evidence>
<sequence>MEDLEKRINTVIAKTKVHKDTFAIPALIKILNSELQKNPDEDTTREELVLLFVEKATEALAASPIYSDALVRELYRSVLDTAVSSGIQKAAILEDLLFQTLRKPSDPDKSKRKKQKDARQRIFHAALEEFSEKGFHATTIDSIAERAGIAKGTVYRYFSTKEGLFNALKESTISEFVELARKDLSTEEDILKIIESVIRMYLSFFESNSAFFKVIIQEHKEFGREFSEKFISELILGLPGLKRRCWKASRSGRLKQMNYFTVFYGIIGFLNGVIQKWLHEGAEGSLIHEIETVKEVLFYGFVVQKESEKISSLKVVS</sequence>
<dbReference type="OrthoDB" id="8535430at2"/>
<evidence type="ECO:0000259" key="5">
    <source>
        <dbReference type="PROSITE" id="PS50977"/>
    </source>
</evidence>
<dbReference type="PROSITE" id="PS50977">
    <property type="entry name" value="HTH_TETR_2"/>
    <property type="match status" value="1"/>
</dbReference>
<feature type="domain" description="HTH tetR-type" evidence="5">
    <location>
        <begin position="116"/>
        <end position="176"/>
    </location>
</feature>
<keyword evidence="1" id="KW-0805">Transcription regulation</keyword>
<dbReference type="InterPro" id="IPR009057">
    <property type="entry name" value="Homeodomain-like_sf"/>
</dbReference>
<dbReference type="InterPro" id="IPR036271">
    <property type="entry name" value="Tet_transcr_reg_TetR-rel_C_sf"/>
</dbReference>
<gene>
    <name evidence="6" type="ordered locus">Desti_1511</name>
</gene>
<dbReference type="InterPro" id="IPR050109">
    <property type="entry name" value="HTH-type_TetR-like_transc_reg"/>
</dbReference>
<evidence type="ECO:0000256" key="1">
    <source>
        <dbReference type="ARBA" id="ARBA00023015"/>
    </source>
</evidence>
<dbReference type="PANTHER" id="PTHR30328:SF54">
    <property type="entry name" value="HTH-TYPE TRANSCRIPTIONAL REPRESSOR SCO4008"/>
    <property type="match status" value="1"/>
</dbReference>
<feature type="DNA-binding region" description="H-T-H motif" evidence="4">
    <location>
        <begin position="139"/>
        <end position="158"/>
    </location>
</feature>
<organism evidence="6 7">
    <name type="scientific">Desulfomonile tiedjei (strain ATCC 49306 / DSM 6799 / DCB-1)</name>
    <dbReference type="NCBI Taxonomy" id="706587"/>
    <lineage>
        <taxon>Bacteria</taxon>
        <taxon>Pseudomonadati</taxon>
        <taxon>Thermodesulfobacteriota</taxon>
        <taxon>Desulfomonilia</taxon>
        <taxon>Desulfomonilales</taxon>
        <taxon>Desulfomonilaceae</taxon>
        <taxon>Desulfomonile</taxon>
    </lineage>
</organism>
<dbReference type="EMBL" id="CP003360">
    <property type="protein sequence ID" value="AFM24223.1"/>
    <property type="molecule type" value="Genomic_DNA"/>
</dbReference>
<dbReference type="InterPro" id="IPR023772">
    <property type="entry name" value="DNA-bd_HTH_TetR-type_CS"/>
</dbReference>
<dbReference type="InterPro" id="IPR001647">
    <property type="entry name" value="HTH_TetR"/>
</dbReference>
<dbReference type="eggNOG" id="COG1309">
    <property type="taxonomic scope" value="Bacteria"/>
</dbReference>
<evidence type="ECO:0000256" key="2">
    <source>
        <dbReference type="ARBA" id="ARBA00023125"/>
    </source>
</evidence>
<protein>
    <submittedName>
        <fullName evidence="6">Transcriptional regulator</fullName>
    </submittedName>
</protein>
<dbReference type="Proteomes" id="UP000006055">
    <property type="component" value="Chromosome"/>
</dbReference>
<dbReference type="HOGENOM" id="CLU_828270_0_0_7"/>
<dbReference type="FunFam" id="1.10.10.60:FF:000141">
    <property type="entry name" value="TetR family transcriptional regulator"/>
    <property type="match status" value="1"/>
</dbReference>
<proteinExistence type="predicted"/>
<accession>I4C3T2</accession>
<dbReference type="PATRIC" id="fig|706587.4.peg.1734"/>
<evidence type="ECO:0000256" key="4">
    <source>
        <dbReference type="PROSITE-ProRule" id="PRU00335"/>
    </source>
</evidence>
<dbReference type="Gene3D" id="1.10.357.10">
    <property type="entry name" value="Tetracycline Repressor, domain 2"/>
    <property type="match status" value="1"/>
</dbReference>
<dbReference type="GO" id="GO:0003677">
    <property type="term" value="F:DNA binding"/>
    <property type="evidence" value="ECO:0007669"/>
    <property type="project" value="UniProtKB-UniRule"/>
</dbReference>
<dbReference type="STRING" id="706587.Desti_1511"/>
<dbReference type="PANTHER" id="PTHR30328">
    <property type="entry name" value="TRANSCRIPTIONAL REPRESSOR"/>
    <property type="match status" value="1"/>
</dbReference>
<keyword evidence="7" id="KW-1185">Reference proteome</keyword>
<evidence type="ECO:0000313" key="7">
    <source>
        <dbReference type="Proteomes" id="UP000006055"/>
    </source>
</evidence>
<dbReference type="PRINTS" id="PR00455">
    <property type="entry name" value="HTHTETR"/>
</dbReference>
<keyword evidence="3" id="KW-0804">Transcription</keyword>
<evidence type="ECO:0000313" key="6">
    <source>
        <dbReference type="EMBL" id="AFM24223.1"/>
    </source>
</evidence>
<dbReference type="Pfam" id="PF00440">
    <property type="entry name" value="TetR_N"/>
    <property type="match status" value="1"/>
</dbReference>